<dbReference type="AlphaFoldDB" id="A0AAN7V6N8"/>
<proteinExistence type="predicted"/>
<organism evidence="3 4">
    <name type="scientific">Pyrocoelia pectoralis</name>
    <dbReference type="NCBI Taxonomy" id="417401"/>
    <lineage>
        <taxon>Eukaryota</taxon>
        <taxon>Metazoa</taxon>
        <taxon>Ecdysozoa</taxon>
        <taxon>Arthropoda</taxon>
        <taxon>Hexapoda</taxon>
        <taxon>Insecta</taxon>
        <taxon>Pterygota</taxon>
        <taxon>Neoptera</taxon>
        <taxon>Endopterygota</taxon>
        <taxon>Coleoptera</taxon>
        <taxon>Polyphaga</taxon>
        <taxon>Elateriformia</taxon>
        <taxon>Elateroidea</taxon>
        <taxon>Lampyridae</taxon>
        <taxon>Lampyrinae</taxon>
        <taxon>Pyrocoelia</taxon>
    </lineage>
</organism>
<feature type="compositionally biased region" description="Basic residues" evidence="1">
    <location>
        <begin position="616"/>
        <end position="626"/>
    </location>
</feature>
<keyword evidence="2" id="KW-0812">Transmembrane</keyword>
<feature type="region of interest" description="Disordered" evidence="1">
    <location>
        <begin position="926"/>
        <end position="953"/>
    </location>
</feature>
<protein>
    <submittedName>
        <fullName evidence="3">Uncharacterized protein</fullName>
    </submittedName>
</protein>
<feature type="compositionally biased region" description="Basic and acidic residues" evidence="1">
    <location>
        <begin position="604"/>
        <end position="615"/>
    </location>
</feature>
<keyword evidence="2" id="KW-0472">Membrane</keyword>
<evidence type="ECO:0000313" key="3">
    <source>
        <dbReference type="EMBL" id="KAK5641188.1"/>
    </source>
</evidence>
<feature type="transmembrane region" description="Helical" evidence="2">
    <location>
        <begin position="802"/>
        <end position="821"/>
    </location>
</feature>
<comment type="caution">
    <text evidence="3">The sequence shown here is derived from an EMBL/GenBank/DDBJ whole genome shotgun (WGS) entry which is preliminary data.</text>
</comment>
<feature type="compositionally biased region" description="Polar residues" evidence="1">
    <location>
        <begin position="349"/>
        <end position="362"/>
    </location>
</feature>
<dbReference type="PANTHER" id="PTHR37002:SF10">
    <property type="entry name" value="TRANSGLUTAMINASE-LIKE DOMAIN-CONTAINING PROTEIN"/>
    <property type="match status" value="1"/>
</dbReference>
<keyword evidence="2" id="KW-1133">Transmembrane helix</keyword>
<keyword evidence="4" id="KW-1185">Reference proteome</keyword>
<dbReference type="PANTHER" id="PTHR37002">
    <property type="entry name" value="AGAP007005-PA"/>
    <property type="match status" value="1"/>
</dbReference>
<dbReference type="Proteomes" id="UP001329430">
    <property type="component" value="Chromosome 7"/>
</dbReference>
<sequence>MISNLRKRFGELNQLTLENNNMSHPSEICAEDVTINNNNNEENLNKFAKEKSLLCMPLNVVDLNRILSGNSQDENRLVNSSLSNDNKRLITPVIRNENTDISINDATASKRPLKSRNSFHQDVNEALNSLLWQPYEYQNKQISDESCSVSSFSSCCSLSSLDLERRPNNGLIQSPRSGNKADLHLTIEMVNNLTCCGNQLSQCKEGKGARDLLATSSPTKLLTNVSACEPAVDKVSVNSYRNNCNEFASSSETMRVEISNSLTDPSTSAFNQLDAENVGRSVLSSVVNVNQNVTGSSDSISKNTVGATRLLPNHGYQRSISSDMIPSNLNSIVSANVVGLPNHPRHASVPSSTTQNRNSTGSGFIFPNHPRNASEPSTMIQQPVVINHSRNGSTPSTLMLNNPVRNISTPSANSRSHSHVTVNQGSNISCANIVSILSHHRHSSHVNSADLPTLGGNTLRGASVPKSDSTNLTITQNRIPTNVSAVDVNFYRAVPVTVVSNVPSIQCVNNTSEIGNNVSNVNIVQAMPPTTTPTQTPPRILPSRPHSGIIGTTKVTVHNSQVDEPPTITTATQRVPEETRTRTFTSTEAQTDDAAVNSALVRTTTDRALTREQRRRERRERRHLRRANNSNHQHRGANWNSGNNDRLPDLLNNHMPPPYSPNHTNLNNTNNGTVVSSGLVHNSIIPGTIVPNNVVPSGVVTSHVVPFHQPVGQVPLVQGGGAVAVPVPAPSGFRFPFPTAGFRRSRYSEEPPKSCCGLLAWKPGSLRWFIALIAVVAVCCVLVGTALGAMRPAGRDHLTVSLLMIGVGIVLVTVSGVAWRLTSHDSSTCRAMLGLGSTESVDVCPRRFVPRLPPSYGRPHHPYAAMIYPEFQYRPPPPSYQASMQEYRLRLLLLDRGHTPQIQAGVQNGPSPPPTYRSYAGSLLRAPLSSRRDTSQSEYSFPPSYRSQTSSTRPAAIDFQTNVIIHSREHSLSLSESNQGGSVLNNGNILNNNDEDIALDNITIDSLKMAPECEINPVKMLLKSSSELDNSKDGNLVTIVQTSDQHPVIVTVSGCSQTNTGSSVQITEIPTEMEILAHL</sequence>
<reference evidence="3 4" key="1">
    <citation type="journal article" date="2024" name="Insects">
        <title>An Improved Chromosome-Level Genome Assembly of the Firefly Pyrocoelia pectoralis.</title>
        <authorList>
            <person name="Fu X."/>
            <person name="Meyer-Rochow V.B."/>
            <person name="Ballantyne L."/>
            <person name="Zhu X."/>
        </authorList>
    </citation>
    <scope>NUCLEOTIDE SEQUENCE [LARGE SCALE GENOMIC DNA]</scope>
    <source>
        <strain evidence="3">XCY_ONT2</strain>
    </source>
</reference>
<accession>A0AAN7V6N8</accession>
<evidence type="ECO:0000313" key="4">
    <source>
        <dbReference type="Proteomes" id="UP001329430"/>
    </source>
</evidence>
<name>A0AAN7V6N8_9COLE</name>
<gene>
    <name evidence="3" type="ORF">RI129_009735</name>
</gene>
<feature type="region of interest" description="Disordered" evidence="1">
    <location>
        <begin position="901"/>
        <end position="920"/>
    </location>
</feature>
<evidence type="ECO:0000256" key="2">
    <source>
        <dbReference type="SAM" id="Phobius"/>
    </source>
</evidence>
<feature type="region of interest" description="Disordered" evidence="1">
    <location>
        <begin position="345"/>
        <end position="376"/>
    </location>
</feature>
<dbReference type="EMBL" id="JAVRBK010000007">
    <property type="protein sequence ID" value="KAK5641188.1"/>
    <property type="molecule type" value="Genomic_DNA"/>
</dbReference>
<feature type="region of interest" description="Disordered" evidence="1">
    <location>
        <begin position="604"/>
        <end position="669"/>
    </location>
</feature>
<feature type="transmembrane region" description="Helical" evidence="2">
    <location>
        <begin position="768"/>
        <end position="790"/>
    </location>
</feature>
<evidence type="ECO:0000256" key="1">
    <source>
        <dbReference type="SAM" id="MobiDB-lite"/>
    </source>
</evidence>